<feature type="compositionally biased region" description="Gly residues" evidence="3">
    <location>
        <begin position="188"/>
        <end position="213"/>
    </location>
</feature>
<dbReference type="InterPro" id="IPR013320">
    <property type="entry name" value="ConA-like_dom_sf"/>
</dbReference>
<dbReference type="EMBL" id="FRCL01000001">
    <property type="protein sequence ID" value="SHL77922.1"/>
    <property type="molecule type" value="Genomic_DNA"/>
</dbReference>
<dbReference type="GO" id="GO:0030246">
    <property type="term" value="F:carbohydrate binding"/>
    <property type="evidence" value="ECO:0007669"/>
    <property type="project" value="UniProtKB-KW"/>
</dbReference>
<keyword evidence="5" id="KW-0430">Lectin</keyword>
<dbReference type="SUPFAM" id="SSF49899">
    <property type="entry name" value="Concanavalin A-like lectins/glucanases"/>
    <property type="match status" value="1"/>
</dbReference>
<feature type="region of interest" description="Disordered" evidence="3">
    <location>
        <begin position="1018"/>
        <end position="1040"/>
    </location>
</feature>
<dbReference type="Proteomes" id="UP000184092">
    <property type="component" value="Unassembled WGS sequence"/>
</dbReference>
<evidence type="ECO:0000313" key="5">
    <source>
        <dbReference type="EMBL" id="SHL77922.1"/>
    </source>
</evidence>
<reference evidence="6" key="1">
    <citation type="submission" date="2016-11" db="EMBL/GenBank/DDBJ databases">
        <authorList>
            <person name="Varghese N."/>
            <person name="Submissions S."/>
        </authorList>
    </citation>
    <scope>NUCLEOTIDE SEQUENCE [LARGE SCALE GENOMIC DNA]</scope>
    <source>
        <strain evidence="6">CGMCC 1.2749</strain>
    </source>
</reference>
<dbReference type="Pfam" id="PF13385">
    <property type="entry name" value="Laminin_G_3"/>
    <property type="match status" value="1"/>
</dbReference>
<sequence length="1640" mass="172974">MKESYLFKNTGSAKSTANLPINSSSIVAKNKQNNFHSIISFLSLLLLFFLGNNMHSQTTLVFTSNSTWTCPAGVTSITVEAWGAGAGGRTGGSNKGYTGGGGGGGAYAILNTVSVTPGTTYTLTVGGISGDDTAGSASTAVFGLKTIKAAGGSIGAVPGLNAAGGAGGTVAASIGDFLFPGGNGGNSKGTTATGGSGAGGGGGSGAGSTGPGNDGATPTNNSTGGNGGALVNNFGGAGGKGANDGNSGTNASTTGYGGGGGGGGDKNGAAYALIGGSGQNGAIIITLLLGNGPGGVTSNLQLWLRSDLLDGTTTVADNSPVTTWKTQALGDNATKPAATGAPIYKNNASANLNFNSVVDFTNDNTTATNNYLDNDPNRQYLKGSSAFYNQDIFVVMIPNVPITSLSRRMDIFCGDRNSAVLEPDLTGLGFGDYTGRFNNEVLTYAIGPTGGVGIGYGVAHQSTTASYSSAGIINARLNLASNAEELYYNANIVGNATSDLPSFVNVNNSKYWIGRSEGIDGSLNGKVAEVITYSSRTTDTQRSNIRSYLAIKYGITLAPDLITGAGTTNYTNSAGTTIWDAAATGYNYDIAGIGRDDITKLTQRQSKSINTTDDITIGLGTIATTNTANTNNFDTDKKFLVWGNNKDALTAQSVYVNISSGITTPAALITDVSFKTIIRKWKVVETGGDVSVCKISIPTSMLATTNVAADPGEYRMFISSTATFDTNSASVIMTANGSNLETTYNFDGIKYITFGFVPEKTFERCIKFDGINDYLDSGNVLDLNTSFTVSAWVNCTEANKTILSKRNSAFTQGYDLSINSAGKAEMSWFVSGVKKTITSSAVIPLGIWHHIGLTFDGTTAKMYIDGINKISSPLAGIPTATTNSFLIAAADGLPPAAFFKGSIDEVRIWKIALTDAQFRYVMNQEIVSNTAFTNGVVVPNTITLNDISSILWTNLNAYYPMSTYSFINAKDKSGYGLTAALKNINTVDLQTAPLPYESASSGNWETPGIWKNYTLQEPPHSASIENPPTTSSSSAPPPIGLPSPVTIEWNIIKIKNSHTVTSVGNKQVLGLFIEPTANLIATTSGGSQTDGTKIEVSHYLKLDGKIDLVGRSQLVQTESSDLDPTSAGSIERDQQGQANKFNYNYWSSPVGAISSTTNNNAFTVAGVLRDGTTPATPVAINWVSGYNGALGSPISLAGYWIYKFDNLANDYANWTQIGENGTLQAGKGFTLKGPGTTGNQNLTFTGKPNNGPITNTVSKDQLLLIGNPYPSAIDADQFINDNIGSLDVTTTNPTIDGALYFWEHYSTNNTHNLGGYQGGYAIRNLAGGVASSSTGIDYISGSGTTSKLKDPQKYIPVGQGFFVFGNASGGNVVFKNSQRAFIKEENAASQTTYRVPVTPKGLDHWTDNSDDPIVKDTHKKLRLGYNSYNETFHRQVLLAFMDEKANSEMNAGYDAYNIDDSPSDMYFLNGENELAIQGEGYFDETNSYPIGVRLETAGKVSFGIDGLENFDGNQNVFIYDISDDSYHNIKNTLYEIELPAGTLDDRFYLRFVDKKLGTDAFNISKLDEAIVVVNQNVTIQSSNQLIKNITVFDLAGRKIDSYKKVNALRYTLSHLNKTSTGLIVKITLENDTVISKKIIY</sequence>
<dbReference type="RefSeq" id="WP_073203675.1">
    <property type="nucleotide sequence ID" value="NZ_FRCL01000001.1"/>
</dbReference>
<protein>
    <submittedName>
        <fullName evidence="5">Concanavalin A-like lectin/glucanases superfamily protein</fullName>
    </submittedName>
</protein>
<dbReference type="GO" id="GO:0005975">
    <property type="term" value="P:carbohydrate metabolic process"/>
    <property type="evidence" value="ECO:0007669"/>
    <property type="project" value="UniProtKB-ARBA"/>
</dbReference>
<feature type="compositionally biased region" description="Low complexity" evidence="3">
    <location>
        <begin position="214"/>
        <end position="223"/>
    </location>
</feature>
<evidence type="ECO:0000256" key="3">
    <source>
        <dbReference type="SAM" id="MobiDB-lite"/>
    </source>
</evidence>
<feature type="domain" description="LamG-like jellyroll fold" evidence="4">
    <location>
        <begin position="785"/>
        <end position="916"/>
    </location>
</feature>
<gene>
    <name evidence="5" type="ORF">SAMN05216269_10192</name>
</gene>
<keyword evidence="2" id="KW-1015">Disulfide bond</keyword>
<evidence type="ECO:0000256" key="1">
    <source>
        <dbReference type="ARBA" id="ARBA00022729"/>
    </source>
</evidence>
<keyword evidence="1" id="KW-0732">Signal</keyword>
<evidence type="ECO:0000259" key="4">
    <source>
        <dbReference type="SMART" id="SM00560"/>
    </source>
</evidence>
<dbReference type="Gene3D" id="2.60.120.200">
    <property type="match status" value="1"/>
</dbReference>
<evidence type="ECO:0000313" key="6">
    <source>
        <dbReference type="Proteomes" id="UP000184092"/>
    </source>
</evidence>
<name>A0A1M7DEM2_9FLAO</name>
<keyword evidence="6" id="KW-1185">Reference proteome</keyword>
<dbReference type="GO" id="GO:0004553">
    <property type="term" value="F:hydrolase activity, hydrolyzing O-glycosyl compounds"/>
    <property type="evidence" value="ECO:0007669"/>
    <property type="project" value="UniProtKB-ARBA"/>
</dbReference>
<dbReference type="SMART" id="SM00560">
    <property type="entry name" value="LamGL"/>
    <property type="match status" value="1"/>
</dbReference>
<dbReference type="InterPro" id="IPR049304">
    <property type="entry name" value="Gly_rich_dom"/>
</dbReference>
<accession>A0A1M7DEM2</accession>
<dbReference type="Pfam" id="PF26628">
    <property type="entry name" value="DUF8202"/>
    <property type="match status" value="1"/>
</dbReference>
<dbReference type="STRING" id="178356.SAMN05216269_10192"/>
<feature type="region of interest" description="Disordered" evidence="3">
    <location>
        <begin position="188"/>
        <end position="229"/>
    </location>
</feature>
<dbReference type="OrthoDB" id="2582440at2"/>
<dbReference type="InterPro" id="IPR006558">
    <property type="entry name" value="LamG-like"/>
</dbReference>
<dbReference type="NCBIfam" id="NF033708">
    <property type="entry name" value="T9SS_Cterm_ChiA"/>
    <property type="match status" value="1"/>
</dbReference>
<organism evidence="5 6">
    <name type="scientific">Flavobacterium xinjiangense</name>
    <dbReference type="NCBI Taxonomy" id="178356"/>
    <lineage>
        <taxon>Bacteria</taxon>
        <taxon>Pseudomonadati</taxon>
        <taxon>Bacteroidota</taxon>
        <taxon>Flavobacteriia</taxon>
        <taxon>Flavobacteriales</taxon>
        <taxon>Flavobacteriaceae</taxon>
        <taxon>Flavobacterium</taxon>
    </lineage>
</organism>
<dbReference type="InterPro" id="IPR058515">
    <property type="entry name" value="DUF8202"/>
</dbReference>
<proteinExistence type="predicted"/>
<evidence type="ECO:0000256" key="2">
    <source>
        <dbReference type="ARBA" id="ARBA00023157"/>
    </source>
</evidence>
<dbReference type="Pfam" id="PF21722">
    <property type="entry name" value="Gly_rich_2"/>
    <property type="match status" value="1"/>
</dbReference>